<keyword evidence="3" id="KW-1185">Reference proteome</keyword>
<dbReference type="Proteomes" id="UP000189705">
    <property type="component" value="Unplaced"/>
</dbReference>
<proteinExistence type="inferred from homology"/>
<organism evidence="3 4">
    <name type="scientific">Alligator sinensis</name>
    <name type="common">Chinese alligator</name>
    <dbReference type="NCBI Taxonomy" id="38654"/>
    <lineage>
        <taxon>Eukaryota</taxon>
        <taxon>Metazoa</taxon>
        <taxon>Chordata</taxon>
        <taxon>Craniata</taxon>
        <taxon>Vertebrata</taxon>
        <taxon>Euteleostomi</taxon>
        <taxon>Archelosauria</taxon>
        <taxon>Archosauria</taxon>
        <taxon>Crocodylia</taxon>
        <taxon>Alligatoridae</taxon>
        <taxon>Alligatorinae</taxon>
        <taxon>Alligator</taxon>
    </lineage>
</organism>
<dbReference type="PANTHER" id="PTHR23430">
    <property type="entry name" value="HISTONE H2A"/>
    <property type="match status" value="1"/>
</dbReference>
<reference evidence="4" key="1">
    <citation type="submission" date="2025-08" db="UniProtKB">
        <authorList>
            <consortium name="RefSeq"/>
        </authorList>
    </citation>
    <scope>IDENTIFICATION</scope>
</reference>
<keyword evidence="1" id="KW-0539">Nucleus</keyword>
<keyword evidence="1" id="KW-0158">Chromosome</keyword>
<dbReference type="KEGG" id="asn:102388215"/>
<comment type="subunit">
    <text evidence="1">The nucleosome is a histone octamer containing two molecules each of H2A, H2B, H3 and H4 assembled in one H3-H4 heterotetramer and two H2A-H2B heterodimers. The octamer wraps approximately 147 bp of DNA.</text>
</comment>
<comment type="similarity">
    <text evidence="1">Belongs to the histone H2A family.</text>
</comment>
<dbReference type="GO" id="GO:0000786">
    <property type="term" value="C:nucleosome"/>
    <property type="evidence" value="ECO:0007669"/>
    <property type="project" value="UniProtKB-KW"/>
</dbReference>
<comment type="subcellular location">
    <subcellularLocation>
        <location evidence="1">Nucleus</location>
    </subcellularLocation>
</comment>
<dbReference type="GeneID" id="102388215"/>
<dbReference type="SMART" id="SM00414">
    <property type="entry name" value="H2A"/>
    <property type="match status" value="1"/>
</dbReference>
<dbReference type="SUPFAM" id="SSF47113">
    <property type="entry name" value="Histone-fold"/>
    <property type="match status" value="1"/>
</dbReference>
<dbReference type="STRING" id="38654.A0A1U7S4J2"/>
<sequence>MSRQDTASETSQAQATSRASPQQLHFPVDQLERMLRQKLRIKRIKGEALVYLAAVTQYLTAQILAWAGKAARGSPDGVIALRHLQLAALQSKDLRKLLLGSETVFPGGVLPGTRALLLRANPAVLPEQGSQPATGSGPGGRASQET</sequence>
<gene>
    <name evidence="4" type="primary">LOC102388215</name>
</gene>
<evidence type="ECO:0000256" key="2">
    <source>
        <dbReference type="SAM" id="MobiDB-lite"/>
    </source>
</evidence>
<accession>A0A1U7S4J2</accession>
<dbReference type="GO" id="GO:0046982">
    <property type="term" value="F:protein heterodimerization activity"/>
    <property type="evidence" value="ECO:0007669"/>
    <property type="project" value="InterPro"/>
</dbReference>
<dbReference type="GO" id="GO:0005634">
    <property type="term" value="C:nucleus"/>
    <property type="evidence" value="ECO:0007669"/>
    <property type="project" value="UniProtKB-SubCell"/>
</dbReference>
<evidence type="ECO:0000313" key="4">
    <source>
        <dbReference type="RefSeq" id="XP_006034615.1"/>
    </source>
</evidence>
<evidence type="ECO:0000256" key="1">
    <source>
        <dbReference type="RuleBase" id="RU003767"/>
    </source>
</evidence>
<protein>
    <recommendedName>
        <fullName evidence="1">Histone H2A</fullName>
    </recommendedName>
</protein>
<dbReference type="Gene3D" id="1.10.20.10">
    <property type="entry name" value="Histone, subunit A"/>
    <property type="match status" value="1"/>
</dbReference>
<dbReference type="AlphaFoldDB" id="A0A1U7S4J2"/>
<name>A0A1U7S4J2_ALLSI</name>
<dbReference type="InParanoid" id="A0A1U7S4J2"/>
<dbReference type="InterPro" id="IPR009072">
    <property type="entry name" value="Histone-fold"/>
</dbReference>
<dbReference type="GO" id="GO:0030527">
    <property type="term" value="F:structural constituent of chromatin"/>
    <property type="evidence" value="ECO:0007669"/>
    <property type="project" value="InterPro"/>
</dbReference>
<dbReference type="eggNOG" id="KOG1756">
    <property type="taxonomic scope" value="Eukaryota"/>
</dbReference>
<dbReference type="RefSeq" id="XP_006034615.1">
    <property type="nucleotide sequence ID" value="XM_006034553.1"/>
</dbReference>
<keyword evidence="1" id="KW-0238">DNA-binding</keyword>
<dbReference type="GO" id="GO:0003677">
    <property type="term" value="F:DNA binding"/>
    <property type="evidence" value="ECO:0007669"/>
    <property type="project" value="UniProtKB-KW"/>
</dbReference>
<dbReference type="PRINTS" id="PR00620">
    <property type="entry name" value="HISTONEH2A"/>
</dbReference>
<feature type="region of interest" description="Disordered" evidence="2">
    <location>
        <begin position="126"/>
        <end position="146"/>
    </location>
</feature>
<evidence type="ECO:0000313" key="3">
    <source>
        <dbReference type="Proteomes" id="UP000189705"/>
    </source>
</evidence>
<feature type="region of interest" description="Disordered" evidence="2">
    <location>
        <begin position="1"/>
        <end position="22"/>
    </location>
</feature>
<keyword evidence="1" id="KW-0544">Nucleosome core</keyword>
<dbReference type="InterPro" id="IPR002119">
    <property type="entry name" value="Histone_H2A"/>
</dbReference>